<dbReference type="EMBL" id="AP019755">
    <property type="protein sequence ID" value="BBL35348.1"/>
    <property type="molecule type" value="Genomic_DNA"/>
</dbReference>
<dbReference type="InterPro" id="IPR008622">
    <property type="entry name" value="FliT"/>
</dbReference>
<name>A0A4Y1YNF6_9PROT</name>
<evidence type="ECO:0000256" key="5">
    <source>
        <dbReference type="ARBA" id="ARBA00093797"/>
    </source>
</evidence>
<evidence type="ECO:0000256" key="3">
    <source>
        <dbReference type="ARBA" id="ARBA00022795"/>
    </source>
</evidence>
<keyword evidence="4" id="KW-0143">Chaperone</keyword>
<evidence type="ECO:0000256" key="4">
    <source>
        <dbReference type="ARBA" id="ARBA00023186"/>
    </source>
</evidence>
<dbReference type="KEGG" id="nst:Nstercoris_01611"/>
<keyword evidence="3" id="KW-1005">Bacterial flagellum biogenesis</keyword>
<organism evidence="6 7">
    <name type="scientific">Nitrosomonas stercoris</name>
    <dbReference type="NCBI Taxonomy" id="1444684"/>
    <lineage>
        <taxon>Bacteria</taxon>
        <taxon>Pseudomonadati</taxon>
        <taxon>Pseudomonadota</taxon>
        <taxon>Betaproteobacteria</taxon>
        <taxon>Nitrosomonadales</taxon>
        <taxon>Nitrosomonadaceae</taxon>
        <taxon>Nitrosomonas</taxon>
    </lineage>
</organism>
<evidence type="ECO:0000256" key="1">
    <source>
        <dbReference type="ARBA" id="ARBA00004514"/>
    </source>
</evidence>
<keyword evidence="2" id="KW-0963">Cytoplasm</keyword>
<dbReference type="GO" id="GO:0044781">
    <property type="term" value="P:bacterial-type flagellum organization"/>
    <property type="evidence" value="ECO:0007669"/>
    <property type="project" value="UniProtKB-KW"/>
</dbReference>
<reference evidence="6 7" key="1">
    <citation type="submission" date="2019-06" db="EMBL/GenBank/DDBJ databases">
        <title>Nitrosomonas stercoris KYUHI-S whole genome shotgun sequence.</title>
        <authorList>
            <person name="Nakagawa T."/>
            <person name="Tsuchiya Y."/>
            <person name="Takahashi R."/>
        </authorList>
    </citation>
    <scope>NUCLEOTIDE SEQUENCE [LARGE SCALE GENOMIC DNA]</scope>
    <source>
        <strain evidence="6 7">KYUHI-S</strain>
    </source>
</reference>
<accession>A0A4Y1YNF6</accession>
<evidence type="ECO:0000313" key="7">
    <source>
        <dbReference type="Proteomes" id="UP000316473"/>
    </source>
</evidence>
<evidence type="ECO:0000256" key="2">
    <source>
        <dbReference type="ARBA" id="ARBA00022490"/>
    </source>
</evidence>
<dbReference type="Pfam" id="PF05400">
    <property type="entry name" value="FliT"/>
    <property type="match status" value="1"/>
</dbReference>
<dbReference type="AlphaFoldDB" id="A0A4Y1YNF6"/>
<sequence>MNHNDSSGNSNDMQIIAIYEAILATTNQMLHAAKAQDWDQLVTLEHDCKQLANRLTEQPPSRPLDNTQQKKKIGLIQQILACDAEIRSITEPQITYLQNMLTSYDRKRKLKQTYQVDQ</sequence>
<dbReference type="Proteomes" id="UP000316473">
    <property type="component" value="Chromosome"/>
</dbReference>
<protein>
    <recommendedName>
        <fullName evidence="5">Flagellar protein FliT</fullName>
    </recommendedName>
</protein>
<dbReference type="Gene3D" id="1.20.58.380">
    <property type="entry name" value="Flagellar protein flit"/>
    <property type="match status" value="1"/>
</dbReference>
<evidence type="ECO:0000313" key="6">
    <source>
        <dbReference type="EMBL" id="BBL35348.1"/>
    </source>
</evidence>
<keyword evidence="7" id="KW-1185">Reference proteome</keyword>
<comment type="subcellular location">
    <subcellularLocation>
        <location evidence="1">Cytoplasm</location>
        <location evidence="1">Cytosol</location>
    </subcellularLocation>
</comment>
<proteinExistence type="predicted"/>
<gene>
    <name evidence="6" type="ORF">Nstercoris_01611</name>
</gene>